<protein>
    <submittedName>
        <fullName evidence="2">Uncharacterized protein</fullName>
    </submittedName>
</protein>
<dbReference type="Proteomes" id="UP000237271">
    <property type="component" value="Unassembled WGS sequence"/>
</dbReference>
<dbReference type="EMBL" id="NCKW01005884">
    <property type="protein sequence ID" value="POM72358.1"/>
    <property type="molecule type" value="Genomic_DNA"/>
</dbReference>
<proteinExistence type="predicted"/>
<evidence type="ECO:0000313" key="2">
    <source>
        <dbReference type="EMBL" id="POM72358.1"/>
    </source>
</evidence>
<organism evidence="2 3">
    <name type="scientific">Phytophthora palmivora</name>
    <dbReference type="NCBI Taxonomy" id="4796"/>
    <lineage>
        <taxon>Eukaryota</taxon>
        <taxon>Sar</taxon>
        <taxon>Stramenopiles</taxon>
        <taxon>Oomycota</taxon>
        <taxon>Peronosporomycetes</taxon>
        <taxon>Peronosporales</taxon>
        <taxon>Peronosporaceae</taxon>
        <taxon>Phytophthora</taxon>
    </lineage>
</organism>
<feature type="region of interest" description="Disordered" evidence="1">
    <location>
        <begin position="41"/>
        <end position="70"/>
    </location>
</feature>
<reference evidence="2 3" key="1">
    <citation type="journal article" date="2017" name="Genome Biol. Evol.">
        <title>Phytophthora megakarya and P. palmivora, closely related causal agents of cacao black pod rot, underwent increases in genome sizes and gene numbers by different mechanisms.</title>
        <authorList>
            <person name="Ali S.S."/>
            <person name="Shao J."/>
            <person name="Lary D.J."/>
            <person name="Kronmiller B."/>
            <person name="Shen D."/>
            <person name="Strem M.D."/>
            <person name="Amoako-Attah I."/>
            <person name="Akrofi A.Y."/>
            <person name="Begoude B.A."/>
            <person name="Ten Hoopen G.M."/>
            <person name="Coulibaly K."/>
            <person name="Kebe B.I."/>
            <person name="Melnick R.L."/>
            <person name="Guiltinan M.J."/>
            <person name="Tyler B.M."/>
            <person name="Meinhardt L.W."/>
            <person name="Bailey B.A."/>
        </authorList>
    </citation>
    <scope>NUCLEOTIDE SEQUENCE [LARGE SCALE GENOMIC DNA]</scope>
    <source>
        <strain evidence="3">sbr112.9</strain>
    </source>
</reference>
<dbReference type="OrthoDB" id="67155at2759"/>
<feature type="compositionally biased region" description="Polar residues" evidence="1">
    <location>
        <begin position="41"/>
        <end position="61"/>
    </location>
</feature>
<accession>A0A2P4Y3I3</accession>
<feature type="non-terminal residue" evidence="2">
    <location>
        <position position="129"/>
    </location>
</feature>
<name>A0A2P4Y3I3_9STRA</name>
<evidence type="ECO:0000256" key="1">
    <source>
        <dbReference type="SAM" id="MobiDB-lite"/>
    </source>
</evidence>
<keyword evidence="3" id="KW-1185">Reference proteome</keyword>
<gene>
    <name evidence="2" type="ORF">PHPALM_10934</name>
</gene>
<comment type="caution">
    <text evidence="2">The sequence shown here is derived from an EMBL/GenBank/DDBJ whole genome shotgun (WGS) entry which is preliminary data.</text>
</comment>
<evidence type="ECO:0000313" key="3">
    <source>
        <dbReference type="Proteomes" id="UP000237271"/>
    </source>
</evidence>
<dbReference type="AlphaFoldDB" id="A0A2P4Y3I3"/>
<sequence length="129" mass="14293">MDASRPLLSSDGGDDEELGARSPDCLFRYLSADNDASFANGKTLTNGHLGNGNSHGQTPYFASSDGKGDEDLDNNKRIICCRPCSEWPCWKWIFPDRIGDYEDFATSAQMGEIYALRQTAREQFDSTLP</sequence>